<evidence type="ECO:0000313" key="1">
    <source>
        <dbReference type="EMBL" id="QGN66776.1"/>
    </source>
</evidence>
<keyword evidence="1" id="KW-0496">Mitochondrion</keyword>
<dbReference type="EMBL" id="MK527108">
    <property type="protein sequence ID" value="QGN66776.1"/>
    <property type="molecule type" value="Genomic_DNA"/>
</dbReference>
<sequence length="141" mass="16618">MGVAIRYLMKIRFKWYHSPAPDVMIWYMPYLAFALHADLAPRFYPPPPHRCPYYLSPPPVPLLQLPSIAFMQDQYWSCMKAHAQANVVWLVLVCMQCDRSKFSFLILLKNMWEPELLWWVNISGDRSYGCGGVWGGMYEYM</sequence>
<protein>
    <submittedName>
        <fullName evidence="1">Uncharacterized protein</fullName>
    </submittedName>
</protein>
<geneLocation type="mitochondrion" evidence="1"/>
<dbReference type="RefSeq" id="YP_009722374.1">
    <property type="nucleotide sequence ID" value="NC_045397.1"/>
</dbReference>
<name>A0A650AFF5_9PEZI</name>
<reference evidence="1" key="1">
    <citation type="submission" date="2019-02" db="EMBL/GenBank/DDBJ databases">
        <title>The largest mitochondrial genome of Morchella importuna (272.2 kb) among fungi reservoir of numerous mitochondrial ORFs, repeatitive sequences and nuclear genome horizontal transfer.</title>
        <authorList>
            <person name="Liu W."/>
            <person name="Bian Y."/>
        </authorList>
    </citation>
    <scope>NUCLEOTIDE SEQUENCE</scope>
</reference>
<organism evidence="1">
    <name type="scientific">Morchella importuna</name>
    <dbReference type="NCBI Taxonomy" id="1174673"/>
    <lineage>
        <taxon>Eukaryota</taxon>
        <taxon>Fungi</taxon>
        <taxon>Dikarya</taxon>
        <taxon>Ascomycota</taxon>
        <taxon>Pezizomycotina</taxon>
        <taxon>Pezizomycetes</taxon>
        <taxon>Pezizales</taxon>
        <taxon>Morchellaceae</taxon>
        <taxon>Morchella</taxon>
    </lineage>
</organism>
<dbReference type="GeneID" id="42906099"/>
<dbReference type="AlphaFoldDB" id="A0A650AFF5"/>
<gene>
    <name evidence="1" type="primary">orf141</name>
</gene>
<proteinExistence type="predicted"/>
<accession>A0A650AFF5</accession>